<gene>
    <name evidence="3" type="primary">ligM</name>
    <name evidence="3" type="ORF">AArcSl_0610</name>
</gene>
<protein>
    <submittedName>
        <fullName evidence="3">Vanillate/3-O-methylgallate O-demethylase</fullName>
    </submittedName>
</protein>
<dbReference type="GO" id="GO:0032259">
    <property type="term" value="P:methylation"/>
    <property type="evidence" value="ECO:0007669"/>
    <property type="project" value="UniProtKB-KW"/>
</dbReference>
<keyword evidence="4" id="KW-1185">Reference proteome</keyword>
<keyword evidence="3" id="KW-0808">Transferase</keyword>
<dbReference type="InterPro" id="IPR006222">
    <property type="entry name" value="GCVT_N"/>
</dbReference>
<dbReference type="EMBL" id="CP025066">
    <property type="protein sequence ID" value="AUX08260.1"/>
    <property type="molecule type" value="Genomic_DNA"/>
</dbReference>
<dbReference type="GO" id="GO:0008168">
    <property type="term" value="F:methyltransferase activity"/>
    <property type="evidence" value="ECO:0007669"/>
    <property type="project" value="UniProtKB-KW"/>
</dbReference>
<evidence type="ECO:0000256" key="1">
    <source>
        <dbReference type="PIRSR" id="PIRSR006487-1"/>
    </source>
</evidence>
<proteinExistence type="predicted"/>
<dbReference type="PANTHER" id="PTHR43757">
    <property type="entry name" value="AMINOMETHYLTRANSFERASE"/>
    <property type="match status" value="1"/>
</dbReference>
<accession>A0A343TGN8</accession>
<dbReference type="Pfam" id="PF01571">
    <property type="entry name" value="GCV_T"/>
    <property type="match status" value="1"/>
</dbReference>
<name>A0A343TGN8_9EURY</name>
<dbReference type="Proteomes" id="UP000263012">
    <property type="component" value="Chromosome"/>
</dbReference>
<feature type="binding site" evidence="1">
    <location>
        <position position="213"/>
    </location>
    <ligand>
        <name>substrate</name>
    </ligand>
</feature>
<reference evidence="4" key="1">
    <citation type="submission" date="2017-11" db="EMBL/GenBank/DDBJ databases">
        <title>Phenotypic and genomic properties of facultatively anaerobic sulfur-reducing natronoarchaea from hypersaline soda lakes.</title>
        <authorList>
            <person name="Sorokin D.Y."/>
            <person name="Kublanov I.V."/>
            <person name="Roman P."/>
            <person name="Sinninghe Damste J.S."/>
            <person name="Golyshin P.N."/>
            <person name="Rojo D."/>
            <person name="Ciordia S."/>
            <person name="Mena M.D.C."/>
            <person name="Ferrer M."/>
            <person name="Messina E."/>
            <person name="Smedile F."/>
            <person name="La Spada G."/>
            <person name="La Cono V."/>
            <person name="Yakimov M.M."/>
        </authorList>
    </citation>
    <scope>NUCLEOTIDE SEQUENCE [LARGE SCALE GENOMIC DNA]</scope>
    <source>
        <strain evidence="4">AArc-Sl</strain>
    </source>
</reference>
<dbReference type="InterPro" id="IPR027266">
    <property type="entry name" value="TrmE/GcvT-like"/>
</dbReference>
<dbReference type="GeneID" id="37876947"/>
<dbReference type="KEGG" id="hdf:AArcSl_0610"/>
<dbReference type="OrthoDB" id="2001at2157"/>
<dbReference type="PANTHER" id="PTHR43757:SF2">
    <property type="entry name" value="AMINOMETHYLTRANSFERASE, MITOCHONDRIAL"/>
    <property type="match status" value="1"/>
</dbReference>
<dbReference type="SUPFAM" id="SSF103025">
    <property type="entry name" value="Folate-binding domain"/>
    <property type="match status" value="1"/>
</dbReference>
<evidence type="ECO:0000313" key="3">
    <source>
        <dbReference type="EMBL" id="AUX08260.1"/>
    </source>
</evidence>
<evidence type="ECO:0000313" key="4">
    <source>
        <dbReference type="Proteomes" id="UP000263012"/>
    </source>
</evidence>
<feature type="domain" description="GCVT N-terminal" evidence="2">
    <location>
        <begin position="32"/>
        <end position="255"/>
    </location>
</feature>
<dbReference type="InterPro" id="IPR028896">
    <property type="entry name" value="GcvT/YgfZ/DmdA"/>
</dbReference>
<sequence length="449" mass="51254">MVSDSLEAALAASENTVDYLRENPGRHPYPVSSEHTNWIEEQQSWRETCSLSDLSHHQRDFYVEGPDALEVFLDCGINDFSEFEVDQAKQFAACNPDGYLIGDGVLFHLDDNRFKLTGTPVPSNWVEYNIETGDYDVSIAVDERYWDKDDPENDDPPRTFRYQLQGPNAVEVMKAATEEGLSELPFFNFEAVTIAGRTVNALRHSMIAEPGYEIWGPWEYRDDVRGAILEAGEEHGIRQLGEKSYKAQGQEKGWVARPLPAIFGEEMRSYREWLDADCYEATSPIGGSFYATDVSDYYLDPVELGYERFIDWDRDFVGKEALKQRAEDPERTRVALEWNDEDVLDIFASLFREGKTYKYFDLSMPYWAVFHYDEVLVDGDHAGVSKYFGYSYNERSVLSVGIVDVDHAEPGTEVTVVWGEKGGESPNPKVEPHEQTEIRATVHPVPYVE</sequence>
<dbReference type="RefSeq" id="WP_119814862.1">
    <property type="nucleotide sequence ID" value="NZ_CP025066.1"/>
</dbReference>
<evidence type="ECO:0000259" key="2">
    <source>
        <dbReference type="Pfam" id="PF01571"/>
    </source>
</evidence>
<dbReference type="Gene3D" id="3.30.1360.120">
    <property type="entry name" value="Probable tRNA modification gtpase trme, domain 1"/>
    <property type="match status" value="1"/>
</dbReference>
<keyword evidence="3" id="KW-0489">Methyltransferase</keyword>
<dbReference type="AlphaFoldDB" id="A0A343TGN8"/>
<organism evidence="3 4">
    <name type="scientific">Halalkaliarchaeum desulfuricum</name>
    <dbReference type="NCBI Taxonomy" id="2055893"/>
    <lineage>
        <taxon>Archaea</taxon>
        <taxon>Methanobacteriati</taxon>
        <taxon>Methanobacteriota</taxon>
        <taxon>Stenosarchaea group</taxon>
        <taxon>Halobacteria</taxon>
        <taxon>Halobacteriales</taxon>
        <taxon>Haloferacaceae</taxon>
        <taxon>Halalkaliarchaeum</taxon>
    </lineage>
</organism>